<organism evidence="1 2">
    <name type="scientific">Rudanella paleaurantiibacter</name>
    <dbReference type="NCBI Taxonomy" id="2614655"/>
    <lineage>
        <taxon>Bacteria</taxon>
        <taxon>Pseudomonadati</taxon>
        <taxon>Bacteroidota</taxon>
        <taxon>Cytophagia</taxon>
        <taxon>Cytophagales</taxon>
        <taxon>Cytophagaceae</taxon>
        <taxon>Rudanella</taxon>
    </lineage>
</organism>
<reference evidence="1 2" key="1">
    <citation type="submission" date="2019-10" db="EMBL/GenBank/DDBJ databases">
        <title>Rudanella paleaurantiibacter sp. nov., isolated from sludge.</title>
        <authorList>
            <person name="Xu S.Q."/>
        </authorList>
    </citation>
    <scope>NUCLEOTIDE SEQUENCE [LARGE SCALE GENOMIC DNA]</scope>
    <source>
        <strain evidence="1 2">HX-22-17</strain>
    </source>
</reference>
<dbReference type="Pfam" id="PF05762">
    <property type="entry name" value="VWA_CoxE"/>
    <property type="match status" value="1"/>
</dbReference>
<evidence type="ECO:0000313" key="2">
    <source>
        <dbReference type="Proteomes" id="UP000488299"/>
    </source>
</evidence>
<dbReference type="PANTHER" id="PTHR39338">
    <property type="entry name" value="BLL5662 PROTEIN-RELATED"/>
    <property type="match status" value="1"/>
</dbReference>
<dbReference type="EMBL" id="WELI01000009">
    <property type="protein sequence ID" value="KAB7728088.1"/>
    <property type="molecule type" value="Genomic_DNA"/>
</dbReference>
<comment type="caution">
    <text evidence="1">The sequence shown here is derived from an EMBL/GenBank/DDBJ whole genome shotgun (WGS) entry which is preliminary data.</text>
</comment>
<sequence length="400" mass="46149">MFLDFFLLLRQHHLPVTLPEYLTLLEALRSDVAEPTIDDFYFLSKTTLVKHEQHLDLFDRVFGLFVTGRESVGAEGLPDIPPEWLRDAMQRSLSDEEKAALEAAGGLNALWERFRKLLQEQDERHEGGSKWIGTGGTSPFGAAGYAPEGFKTDKGAPGKGSGRALKVWEDRAYKNYADDIELNTRNLKMALRRLRILTREGADNELDIDGTIDRTSRNAGMLDIQMQPSRQNRVKVLMLFDVGGSMDEHIELCNQLFSAARYQFKHLEFLYFHNCVYETLWKDNTRRKDRIPTWEVLHKYNKEYKVIFVGDASMSPYEITAPKGSVEHYNEEAGLVWLNRFREQYPHLVWLNPMIPAYWSYTQSIDIVRKWSGNRMFPLTLNGLTGAMRSLKNPKVTFDV</sequence>
<dbReference type="InterPro" id="IPR008912">
    <property type="entry name" value="Uncharacterised_CoxE"/>
</dbReference>
<dbReference type="Proteomes" id="UP000488299">
    <property type="component" value="Unassembled WGS sequence"/>
</dbReference>
<gene>
    <name evidence="1" type="ORF">F5984_20270</name>
</gene>
<dbReference type="AlphaFoldDB" id="A0A7J5TVA2"/>
<dbReference type="PANTHER" id="PTHR39338:SF7">
    <property type="entry name" value="BLL6692 PROTEIN"/>
    <property type="match status" value="1"/>
</dbReference>
<protein>
    <submittedName>
        <fullName evidence="1">VWA domain-containing protein</fullName>
    </submittedName>
</protein>
<name>A0A7J5TVA2_9BACT</name>
<evidence type="ECO:0000313" key="1">
    <source>
        <dbReference type="EMBL" id="KAB7728088.1"/>
    </source>
</evidence>
<keyword evidence="2" id="KW-1185">Reference proteome</keyword>
<proteinExistence type="predicted"/>
<dbReference type="RefSeq" id="WP_152126037.1">
    <property type="nucleotide sequence ID" value="NZ_WELI01000009.1"/>
</dbReference>
<accession>A0A7J5TVA2</accession>